<organism evidence="2 3">
    <name type="scientific">Bacillus thermozeamaize</name>
    <dbReference type="NCBI Taxonomy" id="230954"/>
    <lineage>
        <taxon>Bacteria</taxon>
        <taxon>Bacillati</taxon>
        <taxon>Bacillota</taxon>
        <taxon>Bacilli</taxon>
        <taxon>Bacillales</taxon>
        <taxon>Bacillaceae</taxon>
        <taxon>Bacillus</taxon>
    </lineage>
</organism>
<feature type="transmembrane region" description="Helical" evidence="1">
    <location>
        <begin position="124"/>
        <end position="145"/>
    </location>
</feature>
<dbReference type="GO" id="GO:0140359">
    <property type="term" value="F:ABC-type transporter activity"/>
    <property type="evidence" value="ECO:0007669"/>
    <property type="project" value="InterPro"/>
</dbReference>
<reference evidence="3" key="1">
    <citation type="submission" date="2016-06" db="EMBL/GenBank/DDBJ databases">
        <authorList>
            <person name="Nascimento L."/>
            <person name="Pereira R.V."/>
            <person name="Martins L.F."/>
            <person name="Quaggio R.B."/>
            <person name="Silva A.M."/>
            <person name="Setubal J.C."/>
        </authorList>
    </citation>
    <scope>NUCLEOTIDE SEQUENCE [LARGE SCALE GENOMIC DNA]</scope>
</reference>
<feature type="transmembrane region" description="Helical" evidence="1">
    <location>
        <begin position="188"/>
        <end position="206"/>
    </location>
</feature>
<dbReference type="AlphaFoldDB" id="A0A1Y3PMT1"/>
<comment type="caution">
    <text evidence="2">The sequence shown here is derived from an EMBL/GenBank/DDBJ whole genome shotgun (WGS) entry which is preliminary data.</text>
</comment>
<dbReference type="PANTHER" id="PTHR37305:SF2">
    <property type="entry name" value="BACITRACIN TRANSPORT PERMEASE PROTEIN BCRB"/>
    <property type="match status" value="1"/>
</dbReference>
<sequence length="265" mass="29721">MLIYRREWRQNWKGLLIWTLILSGLNAVQLSVYPQMAEQQESLDALLQSIPETIANVFHIGELDFSTIIGFYAIECYLILTLFGSIYAANLAAQIVAKEESEKTIEFLLSKPVTRRRVLTEKGLLVLTNILLFNLVISLINLLVMALLDETPDAETFLLISVGPLLLHLTFAAVTFFLSVILSKGRMLTSLSAGLVLLTYFLSVMSDLTDKLEWLKYVSPFAYVDPAGIILDHEIKPLYLLIMLTVTVLSLGAAYAIYNKKDITV</sequence>
<dbReference type="EMBL" id="LZRT01000058">
    <property type="protein sequence ID" value="OUM88650.1"/>
    <property type="molecule type" value="Genomic_DNA"/>
</dbReference>
<evidence type="ECO:0000313" key="2">
    <source>
        <dbReference type="EMBL" id="OUM88650.1"/>
    </source>
</evidence>
<keyword evidence="1" id="KW-1133">Transmembrane helix</keyword>
<dbReference type="PANTHER" id="PTHR37305">
    <property type="entry name" value="INTEGRAL MEMBRANE PROTEIN-RELATED"/>
    <property type="match status" value="1"/>
</dbReference>
<gene>
    <name evidence="2" type="ORF">BAA01_03190</name>
</gene>
<evidence type="ECO:0000256" key="1">
    <source>
        <dbReference type="SAM" id="Phobius"/>
    </source>
</evidence>
<dbReference type="Proteomes" id="UP000196475">
    <property type="component" value="Unassembled WGS sequence"/>
</dbReference>
<feature type="transmembrane region" description="Helical" evidence="1">
    <location>
        <begin position="157"/>
        <end position="181"/>
    </location>
</feature>
<keyword evidence="1" id="KW-0812">Transmembrane</keyword>
<accession>A0A1Y3PMT1</accession>
<dbReference type="Pfam" id="PF12679">
    <property type="entry name" value="ABC2_membrane_2"/>
    <property type="match status" value="1"/>
</dbReference>
<protein>
    <submittedName>
        <fullName evidence="2">Multidrug ABC transporter permease</fullName>
    </submittedName>
</protein>
<evidence type="ECO:0000313" key="3">
    <source>
        <dbReference type="Proteomes" id="UP000196475"/>
    </source>
</evidence>
<name>A0A1Y3PMT1_9BACI</name>
<keyword evidence="1" id="KW-0472">Membrane</keyword>
<feature type="transmembrane region" description="Helical" evidence="1">
    <location>
        <begin position="238"/>
        <end position="258"/>
    </location>
</feature>
<dbReference type="GO" id="GO:0005886">
    <property type="term" value="C:plasma membrane"/>
    <property type="evidence" value="ECO:0007669"/>
    <property type="project" value="UniProtKB-SubCell"/>
</dbReference>
<feature type="transmembrane region" description="Helical" evidence="1">
    <location>
        <begin position="69"/>
        <end position="93"/>
    </location>
</feature>
<proteinExistence type="predicted"/>